<name>A0A914XT29_9BILA</name>
<organism evidence="1 2">
    <name type="scientific">Panagrolaimus superbus</name>
    <dbReference type="NCBI Taxonomy" id="310955"/>
    <lineage>
        <taxon>Eukaryota</taxon>
        <taxon>Metazoa</taxon>
        <taxon>Ecdysozoa</taxon>
        <taxon>Nematoda</taxon>
        <taxon>Chromadorea</taxon>
        <taxon>Rhabditida</taxon>
        <taxon>Tylenchina</taxon>
        <taxon>Panagrolaimomorpha</taxon>
        <taxon>Panagrolaimoidea</taxon>
        <taxon>Panagrolaimidae</taxon>
        <taxon>Panagrolaimus</taxon>
    </lineage>
</organism>
<dbReference type="AlphaFoldDB" id="A0A914XT29"/>
<sequence length="184" mass="21821">MSSNTSSPSFTFSSDITFTLPLNQCYPTNIFKWMKKNAKPRMSLKLMQISKYFCYQRCPYLFTHNLEWFSEDDAFYYFHSHCYPNTRKKMKNSDKNLWLTGLLMLRQYPYILPKLIKCVIVCDVTFIHFEQQQIDFNDFKILTASGSVEILHCYGWTKIVDNFGEISPLEDILECLPNLKRLVL</sequence>
<dbReference type="Proteomes" id="UP000887577">
    <property type="component" value="Unplaced"/>
</dbReference>
<dbReference type="WBParaSite" id="PSU_v2.g10120.t1">
    <property type="protein sequence ID" value="PSU_v2.g10120.t1"/>
    <property type="gene ID" value="PSU_v2.g10120"/>
</dbReference>
<protein>
    <submittedName>
        <fullName evidence="2">Uncharacterized protein</fullName>
    </submittedName>
</protein>
<accession>A0A914XT29</accession>
<proteinExistence type="predicted"/>
<reference evidence="2" key="1">
    <citation type="submission" date="2022-11" db="UniProtKB">
        <authorList>
            <consortium name="WormBaseParasite"/>
        </authorList>
    </citation>
    <scope>IDENTIFICATION</scope>
</reference>
<keyword evidence="1" id="KW-1185">Reference proteome</keyword>
<evidence type="ECO:0000313" key="2">
    <source>
        <dbReference type="WBParaSite" id="PSU_v2.g10120.t1"/>
    </source>
</evidence>
<evidence type="ECO:0000313" key="1">
    <source>
        <dbReference type="Proteomes" id="UP000887577"/>
    </source>
</evidence>